<evidence type="ECO:0000313" key="1">
    <source>
        <dbReference type="EMBL" id="KUJ22093.1"/>
    </source>
</evidence>
<organism evidence="1 2">
    <name type="scientific">Mollisia scopiformis</name>
    <name type="common">Conifer needle endophyte fungus</name>
    <name type="synonym">Phialocephala scopiformis</name>
    <dbReference type="NCBI Taxonomy" id="149040"/>
    <lineage>
        <taxon>Eukaryota</taxon>
        <taxon>Fungi</taxon>
        <taxon>Dikarya</taxon>
        <taxon>Ascomycota</taxon>
        <taxon>Pezizomycotina</taxon>
        <taxon>Leotiomycetes</taxon>
        <taxon>Helotiales</taxon>
        <taxon>Mollisiaceae</taxon>
        <taxon>Mollisia</taxon>
    </lineage>
</organism>
<accession>A0A194XPH7</accession>
<dbReference type="RefSeq" id="XP_018076448.1">
    <property type="nucleotide sequence ID" value="XM_018207210.1"/>
</dbReference>
<dbReference type="KEGG" id="psco:LY89DRAFT_393538"/>
<reference evidence="1 2" key="1">
    <citation type="submission" date="2015-10" db="EMBL/GenBank/DDBJ databases">
        <title>Full genome of DAOMC 229536 Phialocephala scopiformis, a fungal endophyte of spruce producing the potent anti-insectan compound rugulosin.</title>
        <authorList>
            <consortium name="DOE Joint Genome Institute"/>
            <person name="Walker A.K."/>
            <person name="Frasz S.L."/>
            <person name="Seifert K.A."/>
            <person name="Miller J.D."/>
            <person name="Mondo S.J."/>
            <person name="Labutti K."/>
            <person name="Lipzen A."/>
            <person name="Dockter R."/>
            <person name="Kennedy M."/>
            <person name="Grigoriev I.V."/>
            <person name="Spatafora J.W."/>
        </authorList>
    </citation>
    <scope>NUCLEOTIDE SEQUENCE [LARGE SCALE GENOMIC DNA]</scope>
    <source>
        <strain evidence="1 2">CBS 120377</strain>
    </source>
</reference>
<keyword evidence="2" id="KW-1185">Reference proteome</keyword>
<proteinExistence type="predicted"/>
<dbReference type="EMBL" id="KQ947407">
    <property type="protein sequence ID" value="KUJ22093.1"/>
    <property type="molecule type" value="Genomic_DNA"/>
</dbReference>
<dbReference type="GeneID" id="28816936"/>
<gene>
    <name evidence="1" type="ORF">LY89DRAFT_393538</name>
</gene>
<dbReference type="AlphaFoldDB" id="A0A194XPH7"/>
<dbReference type="Proteomes" id="UP000070700">
    <property type="component" value="Unassembled WGS sequence"/>
</dbReference>
<protein>
    <submittedName>
        <fullName evidence="1">Uncharacterized protein</fullName>
    </submittedName>
</protein>
<name>A0A194XPH7_MOLSC</name>
<sequence length="163" mass="17902">MRGTLDELYDPSHFKEPGIGSNNACFPETRAAPIISPWLGNLLTKKEACSCGFRPYRACPFASGTLRTVMHEWSDFGFTLRPGHNSFCPGRCLGSSLSGSRCRLAKRCRFGDHVGIYILPVHADQDRDASRRADCLGVDRTFIGHQSMGFSAIQSSNQGASWA</sequence>
<evidence type="ECO:0000313" key="2">
    <source>
        <dbReference type="Proteomes" id="UP000070700"/>
    </source>
</evidence>
<dbReference type="InParanoid" id="A0A194XPH7"/>